<evidence type="ECO:0000256" key="1">
    <source>
        <dbReference type="ARBA" id="ARBA00007806"/>
    </source>
</evidence>
<keyword evidence="3 6" id="KW-0378">Hydrolase</keyword>
<evidence type="ECO:0008006" key="13">
    <source>
        <dbReference type="Google" id="ProtNLM"/>
    </source>
</evidence>
<dbReference type="SUPFAM" id="SSF74650">
    <property type="entry name" value="Galactose mutarotase-like"/>
    <property type="match status" value="1"/>
</dbReference>
<evidence type="ECO:0000313" key="12">
    <source>
        <dbReference type="Proteomes" id="UP001327560"/>
    </source>
</evidence>
<dbReference type="InterPro" id="IPR000322">
    <property type="entry name" value="Glyco_hydro_31_TIM"/>
</dbReference>
<dbReference type="AlphaFoldDB" id="A0AAQ3L1C9"/>
<dbReference type="SUPFAM" id="SSF51011">
    <property type="entry name" value="Glycosyl hydrolase domain"/>
    <property type="match status" value="1"/>
</dbReference>
<keyword evidence="5 6" id="KW-0326">Glycosidase</keyword>
<protein>
    <recommendedName>
        <fullName evidence="13">Alpha-glucosidase</fullName>
    </recommendedName>
</protein>
<keyword evidence="12" id="KW-1185">Reference proteome</keyword>
<accession>A0AAQ3L1C9</accession>
<dbReference type="InterPro" id="IPR025887">
    <property type="entry name" value="Glyco_hydro_31_N_dom"/>
</dbReference>
<dbReference type="Gene3D" id="2.60.40.1180">
    <property type="entry name" value="Golgi alpha-mannosidase II"/>
    <property type="match status" value="2"/>
</dbReference>
<dbReference type="FunFam" id="2.60.40.1180:FF:000044">
    <property type="entry name" value="Alpha-glucosidase 1"/>
    <property type="match status" value="1"/>
</dbReference>
<dbReference type="InterPro" id="IPR011013">
    <property type="entry name" value="Gal_mutarotase_sf_dom"/>
</dbReference>
<dbReference type="Gene3D" id="3.20.20.80">
    <property type="entry name" value="Glycosidases"/>
    <property type="match status" value="1"/>
</dbReference>
<keyword evidence="2 7" id="KW-0732">Signal</keyword>
<evidence type="ECO:0000313" key="11">
    <source>
        <dbReference type="EMBL" id="WOL18470.1"/>
    </source>
</evidence>
<dbReference type="CDD" id="cd14752">
    <property type="entry name" value="GH31_N"/>
    <property type="match status" value="1"/>
</dbReference>
<evidence type="ECO:0000259" key="10">
    <source>
        <dbReference type="Pfam" id="PF21365"/>
    </source>
</evidence>
<dbReference type="InterPro" id="IPR048395">
    <property type="entry name" value="Glyco_hydro_31_C"/>
</dbReference>
<evidence type="ECO:0000256" key="3">
    <source>
        <dbReference type="ARBA" id="ARBA00022801"/>
    </source>
</evidence>
<dbReference type="InterPro" id="IPR017853">
    <property type="entry name" value="GH"/>
</dbReference>
<sequence>MVLLSSASVLQLALCCVALLLIHLCAAVPSSKVGFGYRLVSIAENANGGGLIGYLQVKQRTSTYGPDIPHLRLFVKHETEDRLRVHITDAEEKRWEVPYDLLPREQSPPVGTTKPSTAPFTASAEYAGEELIFCYTSDPFSFAVKRKSNGQTLFDSSYGAMVFKDQYLEISTRLPNSAALYGLGENTQPGGIRLQPNDPYTLYTTDVSAINLNTDLYGSHPVYMDLRNEGGEASAHAVLLLNSNGMDVFYTGSSLTYKVIGGVLDFYFFAGPSPLAVVDQYTSLIGRPAPMPYWALGFHQCRWGYQNLSVVEGVVEGYKKARIPLDVIWNDDDHMDAAKDFTLDPINYPRPKLLQFLDKIHSRGMKYIVLIDPGIAVNSTYGVYLRGMAKDVFIKYQGKPYLAQVWPGPVYFPDYLSPNGVSWWADEIARFHQLVPVDGLWIDMNEASNFCTGKCELPTTNSCPIPGSKTPWICCLDCQNITNTRWDEPPYKINASGSHVPLGFKTIATSATHYGGVLEYNAHSLYGFSQAIATHRALQGLQGKRPFILSRSTFVGSGAYAAHWTGDNKGTWANLRYSISTMLNFGIFGMPMVGSDICGFYPAPTEELCNRWIELGAFYPFSRDHANFASPRQELYQWDSVAVSARNALGMRYRLLPYLYTLNYEAHVTGAPIARPVFFSFPNFTASYGLSTQFLLGRSVMVSPVLNKAATKVKAMFPPGTWYNLFDMTNAVVSKDERYVTLAAPLNKINVHVYQNTILPMQRGGTISKEARMTPFTLIVTFPFEATNADAQGRVYVDDDERPEMKLVEGEASYIELYASVRDKTVTVWSQVEMGSFILDKGLLIEKVSVLGLQGNGQGLAIEVDGEPWADALNAHFTQTKSDLMKVEGDNKRSNMVVDVGGLALPLGKKFSMTWKMGIN</sequence>
<comment type="similarity">
    <text evidence="1 6">Belongs to the glycosyl hydrolase 31 family.</text>
</comment>
<evidence type="ECO:0000256" key="6">
    <source>
        <dbReference type="RuleBase" id="RU361185"/>
    </source>
</evidence>
<dbReference type="Gene3D" id="2.60.40.1760">
    <property type="entry name" value="glycosyl hydrolase (family 31)"/>
    <property type="match status" value="1"/>
</dbReference>
<organism evidence="11 12">
    <name type="scientific">Canna indica</name>
    <name type="common">Indian-shot</name>
    <dbReference type="NCBI Taxonomy" id="4628"/>
    <lineage>
        <taxon>Eukaryota</taxon>
        <taxon>Viridiplantae</taxon>
        <taxon>Streptophyta</taxon>
        <taxon>Embryophyta</taxon>
        <taxon>Tracheophyta</taxon>
        <taxon>Spermatophyta</taxon>
        <taxon>Magnoliopsida</taxon>
        <taxon>Liliopsida</taxon>
        <taxon>Zingiberales</taxon>
        <taxon>Cannaceae</taxon>
        <taxon>Canna</taxon>
    </lineage>
</organism>
<dbReference type="SUPFAM" id="SSF51445">
    <property type="entry name" value="(Trans)glycosidases"/>
    <property type="match status" value="1"/>
</dbReference>
<dbReference type="InterPro" id="IPR013780">
    <property type="entry name" value="Glyco_hydro_b"/>
</dbReference>
<feature type="chain" id="PRO_5042997670" description="Alpha-glucosidase" evidence="7">
    <location>
        <begin position="28"/>
        <end position="920"/>
    </location>
</feature>
<feature type="domain" description="Glycosyl hydrolase family 31 C-terminal" evidence="10">
    <location>
        <begin position="670"/>
        <end position="759"/>
    </location>
</feature>
<name>A0AAQ3L1C9_9LILI</name>
<reference evidence="11 12" key="1">
    <citation type="submission" date="2023-10" db="EMBL/GenBank/DDBJ databases">
        <title>Chromosome-scale genome assembly provides insights into flower coloration mechanisms of Canna indica.</title>
        <authorList>
            <person name="Li C."/>
        </authorList>
    </citation>
    <scope>NUCLEOTIDE SEQUENCE [LARGE SCALE GENOMIC DNA]</scope>
    <source>
        <tissue evidence="11">Flower</tissue>
    </source>
</reference>
<evidence type="ECO:0000256" key="5">
    <source>
        <dbReference type="ARBA" id="ARBA00023295"/>
    </source>
</evidence>
<gene>
    <name evidence="11" type="ORF">Cni_G27266</name>
</gene>
<dbReference type="CDD" id="cd06602">
    <property type="entry name" value="GH31_MGAM_SI_GAA"/>
    <property type="match status" value="1"/>
</dbReference>
<dbReference type="InterPro" id="IPR030458">
    <property type="entry name" value="Glyco_hydro_31_AS"/>
</dbReference>
<feature type="signal peptide" evidence="7">
    <location>
        <begin position="1"/>
        <end position="27"/>
    </location>
</feature>
<feature type="domain" description="Glycoside hydrolase family 31 TIM barrel" evidence="8">
    <location>
        <begin position="288"/>
        <end position="662"/>
    </location>
</feature>
<dbReference type="GO" id="GO:0005975">
    <property type="term" value="P:carbohydrate metabolic process"/>
    <property type="evidence" value="ECO:0007669"/>
    <property type="project" value="InterPro"/>
</dbReference>
<proteinExistence type="inferred from homology"/>
<dbReference type="FunFam" id="3.20.20.80:FF:000016">
    <property type="entry name" value="Maltase-glucoamylase, intestinal"/>
    <property type="match status" value="1"/>
</dbReference>
<dbReference type="EMBL" id="CP136898">
    <property type="protein sequence ID" value="WOL18470.1"/>
    <property type="molecule type" value="Genomic_DNA"/>
</dbReference>
<evidence type="ECO:0000256" key="2">
    <source>
        <dbReference type="ARBA" id="ARBA00022729"/>
    </source>
</evidence>
<evidence type="ECO:0000256" key="7">
    <source>
        <dbReference type="SAM" id="SignalP"/>
    </source>
</evidence>
<dbReference type="PANTHER" id="PTHR22762:SF127">
    <property type="entry name" value="ALPHA-XYLOSIDASE 1-RELATED"/>
    <property type="match status" value="1"/>
</dbReference>
<evidence type="ECO:0000259" key="8">
    <source>
        <dbReference type="Pfam" id="PF01055"/>
    </source>
</evidence>
<feature type="domain" description="Glycoside hydrolase family 31 N-terminal" evidence="9">
    <location>
        <begin position="80"/>
        <end position="244"/>
    </location>
</feature>
<evidence type="ECO:0000256" key="4">
    <source>
        <dbReference type="ARBA" id="ARBA00023180"/>
    </source>
</evidence>
<dbReference type="Pfam" id="PF13802">
    <property type="entry name" value="Gal_mutarotas_2"/>
    <property type="match status" value="1"/>
</dbReference>
<dbReference type="PANTHER" id="PTHR22762">
    <property type="entry name" value="ALPHA-GLUCOSIDASE"/>
    <property type="match status" value="1"/>
</dbReference>
<dbReference type="GO" id="GO:0004553">
    <property type="term" value="F:hydrolase activity, hydrolyzing O-glycosyl compounds"/>
    <property type="evidence" value="ECO:0007669"/>
    <property type="project" value="InterPro"/>
</dbReference>
<dbReference type="GO" id="GO:0030246">
    <property type="term" value="F:carbohydrate binding"/>
    <property type="evidence" value="ECO:0007669"/>
    <property type="project" value="InterPro"/>
</dbReference>
<dbReference type="Proteomes" id="UP001327560">
    <property type="component" value="Chromosome 9"/>
</dbReference>
<dbReference type="Pfam" id="PF21365">
    <property type="entry name" value="Glyco_hydro_31_3rd"/>
    <property type="match status" value="1"/>
</dbReference>
<keyword evidence="4" id="KW-0325">Glycoprotein</keyword>
<evidence type="ECO:0000259" key="9">
    <source>
        <dbReference type="Pfam" id="PF13802"/>
    </source>
</evidence>
<dbReference type="Pfam" id="PF01055">
    <property type="entry name" value="Glyco_hydro_31_2nd"/>
    <property type="match status" value="1"/>
</dbReference>
<dbReference type="PROSITE" id="PS00129">
    <property type="entry name" value="GLYCOSYL_HYDROL_F31_1"/>
    <property type="match status" value="1"/>
</dbReference>